<dbReference type="Pfam" id="PF08268">
    <property type="entry name" value="FBA_3"/>
    <property type="match status" value="1"/>
</dbReference>
<dbReference type="Proteomes" id="UP001237642">
    <property type="component" value="Unassembled WGS sequence"/>
</dbReference>
<sequence length="297" mass="34391">MTAHNNPKYLLFHNTKNQELTVRSDDTQSQEYCTFSYPPDLPPNAWFTQSNGLVCLSTMFDYVYQYNPAIYLWNPLVQKFKTVPDTPLPRFKVNQTWWNALAFGFLPEVNDYVVVHMIKLRSNPALNLTRDTYKQYPHTVMIGVYSLNTNSWKKICQDKVFVDRVTSKESGFVNGRAFWVGRNDNGLHQLVMFFDTKTNVLRQIEVPYWGGFYSPLFLPFRQAIACFVVGDAVFENYEDLEEDDESYSPHLNIWVIKGGMTDELSWEKKISATLGENVGTQILGTRNNETLVLLDNN</sequence>
<reference evidence="2" key="1">
    <citation type="submission" date="2023-02" db="EMBL/GenBank/DDBJ databases">
        <title>Genome of toxic invasive species Heracleum sosnowskyi carries increased number of genes despite the absence of recent whole-genome duplications.</title>
        <authorList>
            <person name="Schelkunov M."/>
            <person name="Shtratnikova V."/>
            <person name="Makarenko M."/>
            <person name="Klepikova A."/>
            <person name="Omelchenko D."/>
            <person name="Novikova G."/>
            <person name="Obukhova E."/>
            <person name="Bogdanov V."/>
            <person name="Penin A."/>
            <person name="Logacheva M."/>
        </authorList>
    </citation>
    <scope>NUCLEOTIDE SEQUENCE</scope>
    <source>
        <strain evidence="2">Hsosn_3</strain>
        <tissue evidence="2">Leaf</tissue>
    </source>
</reference>
<keyword evidence="3" id="KW-1185">Reference proteome</keyword>
<organism evidence="2 3">
    <name type="scientific">Heracleum sosnowskyi</name>
    <dbReference type="NCBI Taxonomy" id="360622"/>
    <lineage>
        <taxon>Eukaryota</taxon>
        <taxon>Viridiplantae</taxon>
        <taxon>Streptophyta</taxon>
        <taxon>Embryophyta</taxon>
        <taxon>Tracheophyta</taxon>
        <taxon>Spermatophyta</taxon>
        <taxon>Magnoliopsida</taxon>
        <taxon>eudicotyledons</taxon>
        <taxon>Gunneridae</taxon>
        <taxon>Pentapetalae</taxon>
        <taxon>asterids</taxon>
        <taxon>campanulids</taxon>
        <taxon>Apiales</taxon>
        <taxon>Apiaceae</taxon>
        <taxon>Apioideae</taxon>
        <taxon>apioid superclade</taxon>
        <taxon>Tordylieae</taxon>
        <taxon>Tordyliinae</taxon>
        <taxon>Heracleum</taxon>
    </lineage>
</organism>
<protein>
    <recommendedName>
        <fullName evidence="1">F-box associated beta-propeller type 3 domain-containing protein</fullName>
    </recommendedName>
</protein>
<dbReference type="PANTHER" id="PTHR31672">
    <property type="entry name" value="BNACNNG10540D PROTEIN"/>
    <property type="match status" value="1"/>
</dbReference>
<dbReference type="InterPro" id="IPR013187">
    <property type="entry name" value="F-box-assoc_dom_typ3"/>
</dbReference>
<dbReference type="NCBIfam" id="TIGR01640">
    <property type="entry name" value="F_box_assoc_1"/>
    <property type="match status" value="1"/>
</dbReference>
<dbReference type="AlphaFoldDB" id="A0AAD8MDP1"/>
<evidence type="ECO:0000313" key="2">
    <source>
        <dbReference type="EMBL" id="KAK1371790.1"/>
    </source>
</evidence>
<comment type="caution">
    <text evidence="2">The sequence shown here is derived from an EMBL/GenBank/DDBJ whole genome shotgun (WGS) entry which is preliminary data.</text>
</comment>
<feature type="domain" description="F-box associated beta-propeller type 3" evidence="1">
    <location>
        <begin position="9"/>
        <end position="207"/>
    </location>
</feature>
<dbReference type="InterPro" id="IPR011043">
    <property type="entry name" value="Gal_Oxase/kelch_b-propeller"/>
</dbReference>
<proteinExistence type="predicted"/>
<evidence type="ECO:0000259" key="1">
    <source>
        <dbReference type="Pfam" id="PF08268"/>
    </source>
</evidence>
<accession>A0AAD8MDP1</accession>
<gene>
    <name evidence="2" type="ORF">POM88_037882</name>
</gene>
<dbReference type="PANTHER" id="PTHR31672:SF13">
    <property type="entry name" value="F-BOX PROTEIN CPR30-LIKE"/>
    <property type="match status" value="1"/>
</dbReference>
<dbReference type="InterPro" id="IPR017451">
    <property type="entry name" value="F-box-assoc_interact_dom"/>
</dbReference>
<reference evidence="2" key="2">
    <citation type="submission" date="2023-05" db="EMBL/GenBank/DDBJ databases">
        <authorList>
            <person name="Schelkunov M.I."/>
        </authorList>
    </citation>
    <scope>NUCLEOTIDE SEQUENCE</scope>
    <source>
        <strain evidence="2">Hsosn_3</strain>
        <tissue evidence="2">Leaf</tissue>
    </source>
</reference>
<name>A0AAD8MDP1_9APIA</name>
<dbReference type="InterPro" id="IPR050796">
    <property type="entry name" value="SCF_F-box_component"/>
</dbReference>
<evidence type="ECO:0000313" key="3">
    <source>
        <dbReference type="Proteomes" id="UP001237642"/>
    </source>
</evidence>
<dbReference type="EMBL" id="JAUIZM010000008">
    <property type="protein sequence ID" value="KAK1371790.1"/>
    <property type="molecule type" value="Genomic_DNA"/>
</dbReference>
<dbReference type="SUPFAM" id="SSF50965">
    <property type="entry name" value="Galactose oxidase, central domain"/>
    <property type="match status" value="1"/>
</dbReference>